<dbReference type="AlphaFoldDB" id="A0A8S1NPV9"/>
<protein>
    <submittedName>
        <fullName evidence="1">Uncharacterized protein</fullName>
    </submittedName>
</protein>
<comment type="caution">
    <text evidence="1">The sequence shown here is derived from an EMBL/GenBank/DDBJ whole genome shotgun (WGS) entry which is preliminary data.</text>
</comment>
<proteinExistence type="predicted"/>
<evidence type="ECO:0000313" key="1">
    <source>
        <dbReference type="EMBL" id="CAD8094090.1"/>
    </source>
</evidence>
<keyword evidence="2" id="KW-1185">Reference proteome</keyword>
<accession>A0A8S1NPV9</accession>
<sequence>MIQDKKLIRLWSNLRNILEIHYFKNLQYTNKTLVNRKQIIQLNVKLIVLIILMQKVTSFNQR</sequence>
<reference evidence="1" key="1">
    <citation type="submission" date="2021-01" db="EMBL/GenBank/DDBJ databases">
        <authorList>
            <consortium name="Genoscope - CEA"/>
            <person name="William W."/>
        </authorList>
    </citation>
    <scope>NUCLEOTIDE SEQUENCE</scope>
</reference>
<evidence type="ECO:0000313" key="2">
    <source>
        <dbReference type="Proteomes" id="UP000692954"/>
    </source>
</evidence>
<gene>
    <name evidence="1" type="ORF">PSON_ATCC_30995.1.T0620003</name>
</gene>
<organism evidence="1 2">
    <name type="scientific">Paramecium sonneborni</name>
    <dbReference type="NCBI Taxonomy" id="65129"/>
    <lineage>
        <taxon>Eukaryota</taxon>
        <taxon>Sar</taxon>
        <taxon>Alveolata</taxon>
        <taxon>Ciliophora</taxon>
        <taxon>Intramacronucleata</taxon>
        <taxon>Oligohymenophorea</taxon>
        <taxon>Peniculida</taxon>
        <taxon>Parameciidae</taxon>
        <taxon>Paramecium</taxon>
    </lineage>
</organism>
<dbReference type="EMBL" id="CAJJDN010000062">
    <property type="protein sequence ID" value="CAD8094090.1"/>
    <property type="molecule type" value="Genomic_DNA"/>
</dbReference>
<name>A0A8S1NPV9_9CILI</name>
<dbReference type="Proteomes" id="UP000692954">
    <property type="component" value="Unassembled WGS sequence"/>
</dbReference>